<reference evidence="1" key="1">
    <citation type="submission" date="2018-02" db="EMBL/GenBank/DDBJ databases">
        <title>Rhizophora mucronata_Transcriptome.</title>
        <authorList>
            <person name="Meera S.P."/>
            <person name="Sreeshan A."/>
            <person name="Augustine A."/>
        </authorList>
    </citation>
    <scope>NUCLEOTIDE SEQUENCE</scope>
    <source>
        <tissue evidence="1">Leaf</tissue>
    </source>
</reference>
<accession>A0A2P2JKS1</accession>
<dbReference type="EMBL" id="GGEC01013571">
    <property type="protein sequence ID" value="MBW94054.1"/>
    <property type="molecule type" value="Transcribed_RNA"/>
</dbReference>
<organism evidence="1">
    <name type="scientific">Rhizophora mucronata</name>
    <name type="common">Asiatic mangrove</name>
    <dbReference type="NCBI Taxonomy" id="61149"/>
    <lineage>
        <taxon>Eukaryota</taxon>
        <taxon>Viridiplantae</taxon>
        <taxon>Streptophyta</taxon>
        <taxon>Embryophyta</taxon>
        <taxon>Tracheophyta</taxon>
        <taxon>Spermatophyta</taxon>
        <taxon>Magnoliopsida</taxon>
        <taxon>eudicotyledons</taxon>
        <taxon>Gunneridae</taxon>
        <taxon>Pentapetalae</taxon>
        <taxon>rosids</taxon>
        <taxon>fabids</taxon>
        <taxon>Malpighiales</taxon>
        <taxon>Rhizophoraceae</taxon>
        <taxon>Rhizophora</taxon>
    </lineage>
</organism>
<protein>
    <submittedName>
        <fullName evidence="1">Uncharacterized protein</fullName>
    </submittedName>
</protein>
<proteinExistence type="predicted"/>
<sequence length="46" mass="5598">MMMVPMLVFTFLLLFFWIWDCCCLLQLACAVEFKSYKKEFRHFPLG</sequence>
<dbReference type="AlphaFoldDB" id="A0A2P2JKS1"/>
<name>A0A2P2JKS1_RHIMU</name>
<evidence type="ECO:0000313" key="1">
    <source>
        <dbReference type="EMBL" id="MBW94054.1"/>
    </source>
</evidence>